<protein>
    <recommendedName>
        <fullName evidence="3">Periplasmic protein</fullName>
    </recommendedName>
</protein>
<evidence type="ECO:0000313" key="2">
    <source>
        <dbReference type="Proteomes" id="UP001595783"/>
    </source>
</evidence>
<dbReference type="EMBL" id="JBHRZO010000037">
    <property type="protein sequence ID" value="MFC3847992.1"/>
    <property type="molecule type" value="Genomic_DNA"/>
</dbReference>
<keyword evidence="2" id="KW-1185">Reference proteome</keyword>
<organism evidence="1 2">
    <name type="scientific">Helicobacter baculiformis</name>
    <dbReference type="NCBI Taxonomy" id="427351"/>
    <lineage>
        <taxon>Bacteria</taxon>
        <taxon>Pseudomonadati</taxon>
        <taxon>Campylobacterota</taxon>
        <taxon>Epsilonproteobacteria</taxon>
        <taxon>Campylobacterales</taxon>
        <taxon>Helicobacteraceae</taxon>
        <taxon>Helicobacter</taxon>
    </lineage>
</organism>
<evidence type="ECO:0000313" key="1">
    <source>
        <dbReference type="EMBL" id="MFC3847992.1"/>
    </source>
</evidence>
<comment type="caution">
    <text evidence="1">The sequence shown here is derived from an EMBL/GenBank/DDBJ whole genome shotgun (WGS) entry which is preliminary data.</text>
</comment>
<accession>A0ABV7ZHF3</accession>
<name>A0ABV7ZHF3_9HELI</name>
<dbReference type="RefSeq" id="WP_104752816.1">
    <property type="nucleotide sequence ID" value="NZ_FZMF01000049.1"/>
</dbReference>
<sequence>MDTQEIFTRALVFIFSLCLHSLHALELKEAQVIVKKWVNDYWKQYADAIEKRACIYNDNSLQWSETIYNQEDARALTKTPHDKPNKSKAYTLIFYQGCVVFSGAQPPDYLYTCMGILHKGQLSKGFCTNKPLIIEVKNNLLVISEQYQEVETGHYSANQYAFEMLRGRFYLRTYSKQVFSCHDPDNAHGCPDPGLVYLDYLGGDLIKLLGSHLYYSQPRDDPQGKFRISMQDFLYFWGKEGLDSFVQGGSDYMVLKSGGDNSYWKFFGSDGLLYELRRACFRNEKCQFLNPKALHEVCDKNIAQDYCWYSVD</sequence>
<reference evidence="2" key="1">
    <citation type="journal article" date="2019" name="Int. J. Syst. Evol. Microbiol.">
        <title>The Global Catalogue of Microorganisms (GCM) 10K type strain sequencing project: providing services to taxonomists for standard genome sequencing and annotation.</title>
        <authorList>
            <consortium name="The Broad Institute Genomics Platform"/>
            <consortium name="The Broad Institute Genome Sequencing Center for Infectious Disease"/>
            <person name="Wu L."/>
            <person name="Ma J."/>
        </authorList>
    </citation>
    <scope>NUCLEOTIDE SEQUENCE [LARGE SCALE GENOMIC DNA]</scope>
    <source>
        <strain evidence="2">CCUG 53816</strain>
    </source>
</reference>
<proteinExistence type="predicted"/>
<evidence type="ECO:0008006" key="3">
    <source>
        <dbReference type="Google" id="ProtNLM"/>
    </source>
</evidence>
<dbReference type="Proteomes" id="UP001595783">
    <property type="component" value="Unassembled WGS sequence"/>
</dbReference>
<gene>
    <name evidence="1" type="ORF">ACFOPX_05570</name>
</gene>